<dbReference type="EMBL" id="AP022560">
    <property type="protein sequence ID" value="BBX00122.1"/>
    <property type="molecule type" value="Genomic_DNA"/>
</dbReference>
<organism evidence="1 2">
    <name type="scientific">Mycolicibacterium moriokaense</name>
    <dbReference type="NCBI Taxonomy" id="39691"/>
    <lineage>
        <taxon>Bacteria</taxon>
        <taxon>Bacillati</taxon>
        <taxon>Actinomycetota</taxon>
        <taxon>Actinomycetes</taxon>
        <taxon>Mycobacteriales</taxon>
        <taxon>Mycobacteriaceae</taxon>
        <taxon>Mycolicibacterium</taxon>
    </lineage>
</organism>
<evidence type="ECO:0000313" key="2">
    <source>
        <dbReference type="Proteomes" id="UP000466681"/>
    </source>
</evidence>
<evidence type="ECO:0000313" key="1">
    <source>
        <dbReference type="EMBL" id="BBX00122.1"/>
    </source>
</evidence>
<dbReference type="Proteomes" id="UP000466681">
    <property type="component" value="Chromosome"/>
</dbReference>
<proteinExistence type="predicted"/>
<protein>
    <submittedName>
        <fullName evidence="1">Uncharacterized protein</fullName>
    </submittedName>
</protein>
<sequence>MNQQESASSLVADYAKSALIETDNQIMKAAYLVDAQSDPPDGMTRADAIASAAATAALAQAHSLSALVRLQAHRMVEEEQFRYQVLQILAQLRPK</sequence>
<name>A0AAD1M4E3_9MYCO</name>
<accession>A0AAD1M4E3</accession>
<keyword evidence="2" id="KW-1185">Reference proteome</keyword>
<dbReference type="KEGG" id="mmor:MMOR_10580"/>
<reference evidence="1 2" key="1">
    <citation type="journal article" date="2019" name="Emerg. Microbes Infect.">
        <title>Comprehensive subspecies identification of 175 nontuberculous mycobacteria species based on 7547 genomic profiles.</title>
        <authorList>
            <person name="Matsumoto Y."/>
            <person name="Kinjo T."/>
            <person name="Motooka D."/>
            <person name="Nabeya D."/>
            <person name="Jung N."/>
            <person name="Uechi K."/>
            <person name="Horii T."/>
            <person name="Iida T."/>
            <person name="Fujita J."/>
            <person name="Nakamura S."/>
        </authorList>
    </citation>
    <scope>NUCLEOTIDE SEQUENCE [LARGE SCALE GENOMIC DNA]</scope>
    <source>
        <strain evidence="1 2">JCM 6375</strain>
    </source>
</reference>
<gene>
    <name evidence="1" type="ORF">MMOR_10580</name>
</gene>
<dbReference type="AlphaFoldDB" id="A0AAD1M4E3"/>
<dbReference type="RefSeq" id="WP_083155362.1">
    <property type="nucleotide sequence ID" value="NZ_AP022560.1"/>
</dbReference>